<dbReference type="EMBL" id="LCYA01000209">
    <property type="protein sequence ID" value="KWV84393.1"/>
    <property type="molecule type" value="Genomic_DNA"/>
</dbReference>
<evidence type="ECO:0000313" key="1">
    <source>
        <dbReference type="EMBL" id="KWV84393.1"/>
    </source>
</evidence>
<evidence type="ECO:0000313" key="2">
    <source>
        <dbReference type="Proteomes" id="UP000061348"/>
    </source>
</evidence>
<dbReference type="InterPro" id="IPR045384">
    <property type="entry name" value="DUF6527"/>
</dbReference>
<proteinExistence type="predicted"/>
<accession>A0A109LB90</accession>
<reference evidence="1 2" key="1">
    <citation type="submission" date="2015-05" db="EMBL/GenBank/DDBJ databases">
        <title>A genomic and transcriptomic approach to investigate the blue pigment phenotype in Pseudomonas fluorescens.</title>
        <authorList>
            <person name="Andreani N.A."/>
            <person name="Cardazzo B."/>
        </authorList>
    </citation>
    <scope>NUCLEOTIDE SEQUENCE [LARGE SCALE GENOMIC DNA]</scope>
    <source>
        <strain evidence="1 2">Ps_22</strain>
    </source>
</reference>
<dbReference type="Pfam" id="PF20137">
    <property type="entry name" value="BubE"/>
    <property type="match status" value="1"/>
</dbReference>
<comment type="caution">
    <text evidence="1">The sequence shown here is derived from an EMBL/GenBank/DDBJ whole genome shotgun (WGS) entry which is preliminary data.</text>
</comment>
<sequence>MSEIKTISRVLGQAADGSLWFFCNGCDLPHSLNVGAGPGPRWGYNDNAEAPTFTPSVLSRYGMHGKDVVCHSFITDGRIQYLGDCTHALAGQTVDLPNWEESWANW</sequence>
<organism evidence="1 2">
    <name type="scientific">Pseudomonas fluorescens</name>
    <dbReference type="NCBI Taxonomy" id="294"/>
    <lineage>
        <taxon>Bacteria</taxon>
        <taxon>Pseudomonadati</taxon>
        <taxon>Pseudomonadota</taxon>
        <taxon>Gammaproteobacteria</taxon>
        <taxon>Pseudomonadales</taxon>
        <taxon>Pseudomonadaceae</taxon>
        <taxon>Pseudomonas</taxon>
    </lineage>
</organism>
<evidence type="ECO:0008006" key="3">
    <source>
        <dbReference type="Google" id="ProtNLM"/>
    </source>
</evidence>
<dbReference type="PATRIC" id="fig|294.194.peg.6612"/>
<dbReference type="Proteomes" id="UP000061348">
    <property type="component" value="Unassembled WGS sequence"/>
</dbReference>
<gene>
    <name evidence="1" type="ORF">PFLmoz3_05963</name>
</gene>
<dbReference type="AlphaFoldDB" id="A0A109LB90"/>
<dbReference type="RefSeq" id="WP_060765310.1">
    <property type="nucleotide sequence ID" value="NZ_LCYA01000209.1"/>
</dbReference>
<name>A0A109LB90_PSEFL</name>
<protein>
    <recommendedName>
        <fullName evidence="3">Ammonia monooxygenase</fullName>
    </recommendedName>
</protein>